<evidence type="ECO:0000256" key="4">
    <source>
        <dbReference type="ARBA" id="ARBA00022676"/>
    </source>
</evidence>
<dbReference type="RefSeq" id="XP_007376576.1">
    <property type="nucleotide sequence ID" value="XM_007376514.1"/>
</dbReference>
<dbReference type="GO" id="GO:0005783">
    <property type="term" value="C:endoplasmic reticulum"/>
    <property type="evidence" value="ECO:0007669"/>
    <property type="project" value="TreeGrafter"/>
</dbReference>
<evidence type="ECO:0000313" key="13">
    <source>
        <dbReference type="Proteomes" id="UP000000709"/>
    </source>
</evidence>
<protein>
    <recommendedName>
        <fullName evidence="11">ArnT-like N-terminal domain-containing protein</fullName>
    </recommendedName>
</protein>
<keyword evidence="6 10" id="KW-0812">Transmembrane</keyword>
<dbReference type="Pfam" id="PF02366">
    <property type="entry name" value="PMT"/>
    <property type="match status" value="1"/>
</dbReference>
<feature type="region of interest" description="Disordered" evidence="9">
    <location>
        <begin position="1"/>
        <end position="27"/>
    </location>
</feature>
<dbReference type="InterPro" id="IPR003342">
    <property type="entry name" value="ArnT-like_N"/>
</dbReference>
<evidence type="ECO:0000256" key="1">
    <source>
        <dbReference type="ARBA" id="ARBA00004127"/>
    </source>
</evidence>
<keyword evidence="4" id="KW-0328">Glycosyltransferase</keyword>
<dbReference type="PANTHER" id="PTHR10050">
    <property type="entry name" value="DOLICHYL-PHOSPHATE-MANNOSE--PROTEIN MANNOSYLTRANSFERASE"/>
    <property type="match status" value="1"/>
</dbReference>
<keyword evidence="13" id="KW-1185">Reference proteome</keyword>
<feature type="non-terminal residue" evidence="12">
    <location>
        <position position="103"/>
    </location>
</feature>
<evidence type="ECO:0000256" key="7">
    <source>
        <dbReference type="ARBA" id="ARBA00022989"/>
    </source>
</evidence>
<feature type="transmembrane region" description="Helical" evidence="10">
    <location>
        <begin position="58"/>
        <end position="74"/>
    </location>
</feature>
<dbReference type="HOGENOM" id="CLU_2270271_0_0_1"/>
<evidence type="ECO:0000256" key="3">
    <source>
        <dbReference type="ARBA" id="ARBA00007222"/>
    </source>
</evidence>
<evidence type="ECO:0000313" key="12">
    <source>
        <dbReference type="EMBL" id="EGW31798.1"/>
    </source>
</evidence>
<dbReference type="GeneID" id="18874304"/>
<dbReference type="OrthoDB" id="292747at2759"/>
<dbReference type="KEGG" id="spaa:SPAPADRAFT_62390"/>
<keyword evidence="7 10" id="KW-1133">Transmembrane helix</keyword>
<keyword evidence="5" id="KW-0808">Transferase</keyword>
<evidence type="ECO:0000256" key="8">
    <source>
        <dbReference type="ARBA" id="ARBA00023136"/>
    </source>
</evidence>
<dbReference type="GO" id="GO:0016020">
    <property type="term" value="C:membrane"/>
    <property type="evidence" value="ECO:0007669"/>
    <property type="project" value="InterPro"/>
</dbReference>
<dbReference type="eggNOG" id="KOG3359">
    <property type="taxonomic scope" value="Eukaryota"/>
</dbReference>
<evidence type="ECO:0000256" key="5">
    <source>
        <dbReference type="ARBA" id="ARBA00022679"/>
    </source>
</evidence>
<evidence type="ECO:0000259" key="11">
    <source>
        <dbReference type="Pfam" id="PF02366"/>
    </source>
</evidence>
<dbReference type="UniPathway" id="UPA00378"/>
<dbReference type="EMBL" id="GL996503">
    <property type="protein sequence ID" value="EGW31798.1"/>
    <property type="molecule type" value="Genomic_DNA"/>
</dbReference>
<reference evidence="12 13" key="1">
    <citation type="journal article" date="2011" name="Proc. Natl. Acad. Sci. U.S.A.">
        <title>Comparative genomics of xylose-fermenting fungi for enhanced biofuel production.</title>
        <authorList>
            <person name="Wohlbach D.J."/>
            <person name="Kuo A."/>
            <person name="Sato T.K."/>
            <person name="Potts K.M."/>
            <person name="Salamov A.A."/>
            <person name="LaButti K.M."/>
            <person name="Sun H."/>
            <person name="Clum A."/>
            <person name="Pangilinan J.L."/>
            <person name="Lindquist E.A."/>
            <person name="Lucas S."/>
            <person name="Lapidus A."/>
            <person name="Jin M."/>
            <person name="Gunawan C."/>
            <person name="Balan V."/>
            <person name="Dale B.E."/>
            <person name="Jeffries T.W."/>
            <person name="Zinkel R."/>
            <person name="Barry K.W."/>
            <person name="Grigoriev I.V."/>
            <person name="Gasch A.P."/>
        </authorList>
    </citation>
    <scope>NUCLEOTIDE SEQUENCE [LARGE SCALE GENOMIC DNA]</scope>
    <source>
        <strain evidence="13">NRRL Y-27907 / 11-Y1</strain>
    </source>
</reference>
<evidence type="ECO:0000256" key="6">
    <source>
        <dbReference type="ARBA" id="ARBA00022692"/>
    </source>
</evidence>
<organism evidence="13">
    <name type="scientific">Spathaspora passalidarum (strain NRRL Y-27907 / 11-Y1)</name>
    <dbReference type="NCBI Taxonomy" id="619300"/>
    <lineage>
        <taxon>Eukaryota</taxon>
        <taxon>Fungi</taxon>
        <taxon>Dikarya</taxon>
        <taxon>Ascomycota</taxon>
        <taxon>Saccharomycotina</taxon>
        <taxon>Pichiomycetes</taxon>
        <taxon>Debaryomycetaceae</taxon>
        <taxon>Spathaspora</taxon>
    </lineage>
</organism>
<feature type="compositionally biased region" description="Basic and acidic residues" evidence="9">
    <location>
        <begin position="12"/>
        <end position="27"/>
    </location>
</feature>
<evidence type="ECO:0000256" key="9">
    <source>
        <dbReference type="SAM" id="MobiDB-lite"/>
    </source>
</evidence>
<dbReference type="Proteomes" id="UP000000709">
    <property type="component" value="Unassembled WGS sequence"/>
</dbReference>
<accession>G3ARP5</accession>
<dbReference type="InterPro" id="IPR027005">
    <property type="entry name" value="PMT-like"/>
</dbReference>
<comment type="pathway">
    <text evidence="2">Protein modification; protein glycosylation.</text>
</comment>
<gene>
    <name evidence="12" type="ORF">SPAPADRAFT_62390</name>
</gene>
<name>G3ARP5_SPAPN</name>
<dbReference type="STRING" id="619300.G3ARP5"/>
<comment type="similarity">
    <text evidence="3">Belongs to the glycosyltransferase 39 family.</text>
</comment>
<dbReference type="InParanoid" id="G3ARP5"/>
<proteinExistence type="inferred from homology"/>
<dbReference type="GO" id="GO:0004169">
    <property type="term" value="F:dolichyl-phosphate-mannose-protein mannosyltransferase activity"/>
    <property type="evidence" value="ECO:0007669"/>
    <property type="project" value="TreeGrafter"/>
</dbReference>
<sequence>MSTSVEPNNEDTTLRQRKVDNSKSTVAEKYDEDKADLKRTKYDETKEFVDSLKKLETILAPILLTLLSFFVRFYRISKNNHVVWDEAHFGKFGSYYLRHEFYH</sequence>
<evidence type="ECO:0000256" key="2">
    <source>
        <dbReference type="ARBA" id="ARBA00004922"/>
    </source>
</evidence>
<feature type="domain" description="ArnT-like N-terminal" evidence="11">
    <location>
        <begin position="63"/>
        <end position="103"/>
    </location>
</feature>
<evidence type="ECO:0000256" key="10">
    <source>
        <dbReference type="SAM" id="Phobius"/>
    </source>
</evidence>
<comment type="subcellular location">
    <subcellularLocation>
        <location evidence="1">Endomembrane system</location>
        <topology evidence="1">Multi-pass membrane protein</topology>
    </subcellularLocation>
</comment>
<feature type="compositionally biased region" description="Polar residues" evidence="9">
    <location>
        <begin position="1"/>
        <end position="11"/>
    </location>
</feature>
<keyword evidence="8 10" id="KW-0472">Membrane</keyword>
<dbReference type="AlphaFoldDB" id="G3ARP5"/>
<dbReference type="PANTHER" id="PTHR10050:SF46">
    <property type="entry name" value="PROTEIN O-MANNOSYL-TRANSFERASE 2"/>
    <property type="match status" value="1"/>
</dbReference>